<evidence type="ECO:0000256" key="1">
    <source>
        <dbReference type="SAM" id="SignalP"/>
    </source>
</evidence>
<dbReference type="EMBL" id="RXHU01000055">
    <property type="protein sequence ID" value="RTE08222.1"/>
    <property type="molecule type" value="Genomic_DNA"/>
</dbReference>
<dbReference type="InterPro" id="IPR006059">
    <property type="entry name" value="SBP"/>
</dbReference>
<comment type="caution">
    <text evidence="2">The sequence shown here is derived from an EMBL/GenBank/DDBJ whole genome shotgun (WGS) entry which is preliminary data.</text>
</comment>
<reference evidence="2 3" key="1">
    <citation type="submission" date="2018-12" db="EMBL/GenBank/DDBJ databases">
        <title>Bacillus ochoae sp. nov., Paenibacillus whitsoniae sp. nov., Paenibacillus spiritus sp. nov. Isolated from the Mars Exploration Rover during spacecraft assembly.</title>
        <authorList>
            <person name="Seuylemezian A."/>
            <person name="Vaishampayan P."/>
        </authorList>
    </citation>
    <scope>NUCLEOTIDE SEQUENCE [LARGE SCALE GENOMIC DNA]</scope>
    <source>
        <strain evidence="2 3">MER 54</strain>
    </source>
</reference>
<accession>A0A430JBA9</accession>
<evidence type="ECO:0000313" key="3">
    <source>
        <dbReference type="Proteomes" id="UP000276128"/>
    </source>
</evidence>
<dbReference type="RefSeq" id="WP_126142718.1">
    <property type="nucleotide sequence ID" value="NZ_RXHU01000055.1"/>
</dbReference>
<dbReference type="AlphaFoldDB" id="A0A430JBA9"/>
<dbReference type="PROSITE" id="PS51257">
    <property type="entry name" value="PROKAR_LIPOPROTEIN"/>
    <property type="match status" value="1"/>
</dbReference>
<sequence>MKKRLWKGRKLTAGTAAMLLMSVVVSGCGSNETTAPAKESNKAQSTATSEARGKITVSVYERNNIPPEEGNWEKNRWVEWINKNGPVDVKYVTVPRWESLPKFNALFATSSAPDLILEYDTGYRNQWYSQKLLMPLDDVIAKYSTTYKELMSQFPQLKKLGTKDDGKIYEIGKVNPLTSGHRIYIREDWLQKLNLQKPTTTEEFLNVAKAFATQDPDGNGKADTFGLNLSGNANSIITHMFGYGEVAWRFEGDKFIHEWDRLKAATDFQKQLFDAGVADKDYLADKNGEKAKQDFLAGKLGMYLAQDIAVNDYDAFVKNSPNGKLSVMQLPKSPFGQFSPVISSPIQMVGAINASAKDPQAVMKYIDFMIKPENAKTLQNGLEGVNWNKDAAGCPNPIDAEKNKKEISYTGDLNMMASTLLYGKCSFSAQKPQNTETLKRLRDLALQSEAAYVTKERPIPTLKPEYLPVLPQDLSLIVKNVDQQIKDLWAKSIVSGKAYTADQALKDAKETWEKAGGAKVDDFYAKWYATNKANAFLLEDLYKFGEDAVKLYSNK</sequence>
<dbReference type="Proteomes" id="UP000276128">
    <property type="component" value="Unassembled WGS sequence"/>
</dbReference>
<dbReference type="PANTHER" id="PTHR43649">
    <property type="entry name" value="ARABINOSE-BINDING PROTEIN-RELATED"/>
    <property type="match status" value="1"/>
</dbReference>
<dbReference type="PANTHER" id="PTHR43649:SF12">
    <property type="entry name" value="DIACETYLCHITOBIOSE BINDING PROTEIN DASA"/>
    <property type="match status" value="1"/>
</dbReference>
<organism evidence="2 3">
    <name type="scientific">Paenibacillus whitsoniae</name>
    <dbReference type="NCBI Taxonomy" id="2496558"/>
    <lineage>
        <taxon>Bacteria</taxon>
        <taxon>Bacillati</taxon>
        <taxon>Bacillota</taxon>
        <taxon>Bacilli</taxon>
        <taxon>Bacillales</taxon>
        <taxon>Paenibacillaceae</taxon>
        <taxon>Paenibacillus</taxon>
    </lineage>
</organism>
<keyword evidence="1" id="KW-0732">Signal</keyword>
<keyword evidence="3" id="KW-1185">Reference proteome</keyword>
<gene>
    <name evidence="2" type="ORF">EJQ19_18465</name>
</gene>
<proteinExistence type="predicted"/>
<dbReference type="InterPro" id="IPR050490">
    <property type="entry name" value="Bact_solute-bd_prot1"/>
</dbReference>
<dbReference type="Gene3D" id="3.40.190.10">
    <property type="entry name" value="Periplasmic binding protein-like II"/>
    <property type="match status" value="2"/>
</dbReference>
<dbReference type="OrthoDB" id="2506821at2"/>
<dbReference type="SUPFAM" id="SSF53850">
    <property type="entry name" value="Periplasmic binding protein-like II"/>
    <property type="match status" value="1"/>
</dbReference>
<feature type="chain" id="PRO_5038752439" evidence="1">
    <location>
        <begin position="27"/>
        <end position="555"/>
    </location>
</feature>
<protein>
    <submittedName>
        <fullName evidence="2">Extracellular solute-binding protein</fullName>
    </submittedName>
</protein>
<evidence type="ECO:0000313" key="2">
    <source>
        <dbReference type="EMBL" id="RTE08222.1"/>
    </source>
</evidence>
<feature type="signal peptide" evidence="1">
    <location>
        <begin position="1"/>
        <end position="26"/>
    </location>
</feature>
<dbReference type="Pfam" id="PF01547">
    <property type="entry name" value="SBP_bac_1"/>
    <property type="match status" value="1"/>
</dbReference>
<name>A0A430JBA9_9BACL</name>